<evidence type="ECO:0000256" key="5">
    <source>
        <dbReference type="ARBA" id="ARBA00023136"/>
    </source>
</evidence>
<comment type="subcellular location">
    <subcellularLocation>
        <location evidence="1">Cell membrane</location>
        <topology evidence="1">Multi-pass membrane protein</topology>
    </subcellularLocation>
</comment>
<feature type="transmembrane region" description="Helical" evidence="6">
    <location>
        <begin position="85"/>
        <end position="103"/>
    </location>
</feature>
<dbReference type="GO" id="GO:0022857">
    <property type="term" value="F:transmembrane transporter activity"/>
    <property type="evidence" value="ECO:0007669"/>
    <property type="project" value="InterPro"/>
</dbReference>
<dbReference type="InterPro" id="IPR001851">
    <property type="entry name" value="ABC_transp_permease"/>
</dbReference>
<keyword evidence="2" id="KW-1003">Cell membrane</keyword>
<feature type="transmembrane region" description="Helical" evidence="6">
    <location>
        <begin position="265"/>
        <end position="287"/>
    </location>
</feature>
<dbReference type="RefSeq" id="WP_239160502.1">
    <property type="nucleotide sequence ID" value="NZ_BOPH01000077.1"/>
</dbReference>
<evidence type="ECO:0000256" key="6">
    <source>
        <dbReference type="SAM" id="Phobius"/>
    </source>
</evidence>
<accession>A0A8J3ZY32</accession>
<keyword evidence="8" id="KW-1185">Reference proteome</keyword>
<dbReference type="AlphaFoldDB" id="A0A8J3ZY32"/>
<dbReference type="Proteomes" id="UP000635606">
    <property type="component" value="Unassembled WGS sequence"/>
</dbReference>
<dbReference type="PANTHER" id="PTHR43370">
    <property type="entry name" value="SUGAR ABC TRANSPORTER INTEGRAL MEMBRANE PROTEIN-RELATED"/>
    <property type="match status" value="1"/>
</dbReference>
<feature type="transmembrane region" description="Helical" evidence="6">
    <location>
        <begin position="337"/>
        <end position="358"/>
    </location>
</feature>
<keyword evidence="4 6" id="KW-1133">Transmembrane helix</keyword>
<feature type="transmembrane region" description="Helical" evidence="6">
    <location>
        <begin position="110"/>
        <end position="133"/>
    </location>
</feature>
<evidence type="ECO:0000256" key="4">
    <source>
        <dbReference type="ARBA" id="ARBA00022989"/>
    </source>
</evidence>
<proteinExistence type="predicted"/>
<evidence type="ECO:0000313" key="8">
    <source>
        <dbReference type="Proteomes" id="UP000635606"/>
    </source>
</evidence>
<feature type="transmembrane region" description="Helical" evidence="6">
    <location>
        <begin position="299"/>
        <end position="325"/>
    </location>
</feature>
<evidence type="ECO:0000256" key="3">
    <source>
        <dbReference type="ARBA" id="ARBA00022692"/>
    </source>
</evidence>
<comment type="caution">
    <text evidence="7">The sequence shown here is derived from an EMBL/GenBank/DDBJ whole genome shotgun (WGS) entry which is preliminary data.</text>
</comment>
<organism evidence="7 8">
    <name type="scientific">Virgisporangium ochraceum</name>
    <dbReference type="NCBI Taxonomy" id="65505"/>
    <lineage>
        <taxon>Bacteria</taxon>
        <taxon>Bacillati</taxon>
        <taxon>Actinomycetota</taxon>
        <taxon>Actinomycetes</taxon>
        <taxon>Micromonosporales</taxon>
        <taxon>Micromonosporaceae</taxon>
        <taxon>Virgisporangium</taxon>
    </lineage>
</organism>
<sequence length="423" mass="43872">MTADSVLTPAPGGAAGAEPAPKKRKVRLSVVLILIAIGLVALATVRAITGANDITSSGATRAALQAAVPIGLAGLAGLWSERAGVVNIGLEGMMIFGTWFGAWGAYNWGWAVGLVVAMIGGALGGLLHALATVTFGVDHIVSGVAITILALGVTRYLSSLTFANEEGGGVNQSPSVPQPWRGSVPGVDWATEGLERQHWWLVSDLAGIVRGLLTNVSILTVIAVALVPLSFYILWRTAFGLRLRSVGESPQAAESLGVNVYLYKYYGVVASGAIAGLGGAFLSMVAANIYREGQTNGRGYIGLAAMIFGNWRPGGLAAGSLLFGYPDALQLRGGATSIHALLLLVSALLIGVGAWQLYRRRRIVGTVALGIGVLGFIAFFASDEVPVPFVQFTPHLTTLVVLALAAQRLRPPAADGVPYRRGG</sequence>
<evidence type="ECO:0000256" key="1">
    <source>
        <dbReference type="ARBA" id="ARBA00004651"/>
    </source>
</evidence>
<gene>
    <name evidence="7" type="ORF">Voc01_052450</name>
</gene>
<keyword evidence="3 6" id="KW-0812">Transmembrane</keyword>
<evidence type="ECO:0000313" key="7">
    <source>
        <dbReference type="EMBL" id="GIJ70328.1"/>
    </source>
</evidence>
<name>A0A8J3ZY32_9ACTN</name>
<evidence type="ECO:0000256" key="2">
    <source>
        <dbReference type="ARBA" id="ARBA00022475"/>
    </source>
</evidence>
<dbReference type="CDD" id="cd06580">
    <property type="entry name" value="TM_PBP1_transp_TpRbsC_like"/>
    <property type="match status" value="1"/>
</dbReference>
<dbReference type="EMBL" id="BOPH01000077">
    <property type="protein sequence ID" value="GIJ70328.1"/>
    <property type="molecule type" value="Genomic_DNA"/>
</dbReference>
<feature type="transmembrane region" description="Helical" evidence="6">
    <location>
        <begin position="28"/>
        <end position="49"/>
    </location>
</feature>
<feature type="transmembrane region" description="Helical" evidence="6">
    <location>
        <begin position="363"/>
        <end position="381"/>
    </location>
</feature>
<reference evidence="7" key="1">
    <citation type="submission" date="2021-01" db="EMBL/GenBank/DDBJ databases">
        <title>Whole genome shotgun sequence of Virgisporangium ochraceum NBRC 16418.</title>
        <authorList>
            <person name="Komaki H."/>
            <person name="Tamura T."/>
        </authorList>
    </citation>
    <scope>NUCLEOTIDE SEQUENCE</scope>
    <source>
        <strain evidence="7">NBRC 16418</strain>
    </source>
</reference>
<dbReference type="PANTHER" id="PTHR43370:SF1">
    <property type="entry name" value="GUANOSINE ABC TRANSPORTER PERMEASE PROTEIN NUPQ"/>
    <property type="match status" value="1"/>
</dbReference>
<dbReference type="GO" id="GO:0005886">
    <property type="term" value="C:plasma membrane"/>
    <property type="evidence" value="ECO:0007669"/>
    <property type="project" value="UniProtKB-SubCell"/>
</dbReference>
<feature type="transmembrane region" description="Helical" evidence="6">
    <location>
        <begin position="61"/>
        <end position="79"/>
    </location>
</feature>
<dbReference type="Pfam" id="PF02653">
    <property type="entry name" value="BPD_transp_2"/>
    <property type="match status" value="1"/>
</dbReference>
<feature type="transmembrane region" description="Helical" evidence="6">
    <location>
        <begin position="212"/>
        <end position="235"/>
    </location>
</feature>
<keyword evidence="5 6" id="KW-0472">Membrane</keyword>
<protein>
    <submittedName>
        <fullName evidence="7">ABC transporter permease</fullName>
    </submittedName>
</protein>